<protein>
    <submittedName>
        <fullName evidence="1">Uncharacterized protein</fullName>
    </submittedName>
</protein>
<reference evidence="1" key="2">
    <citation type="journal article" date="2015" name="Fish Shellfish Immunol.">
        <title>Early steps in the European eel (Anguilla anguilla)-Vibrio vulnificus interaction in the gills: Role of the RtxA13 toxin.</title>
        <authorList>
            <person name="Callol A."/>
            <person name="Pajuelo D."/>
            <person name="Ebbesson L."/>
            <person name="Teles M."/>
            <person name="MacKenzie S."/>
            <person name="Amaro C."/>
        </authorList>
    </citation>
    <scope>NUCLEOTIDE SEQUENCE</scope>
</reference>
<evidence type="ECO:0000313" key="1">
    <source>
        <dbReference type="EMBL" id="JAH71158.1"/>
    </source>
</evidence>
<reference evidence="1" key="1">
    <citation type="submission" date="2014-11" db="EMBL/GenBank/DDBJ databases">
        <authorList>
            <person name="Amaro Gonzalez C."/>
        </authorList>
    </citation>
    <scope>NUCLEOTIDE SEQUENCE</scope>
</reference>
<name>A0A0E9V1M5_ANGAN</name>
<sequence length="65" mass="7970">MRYRGFETILLYQVKHKSGQYKWDSRCSAKIVLPEPRGYLKPYFYLMVKIQHQFYMFTCLQDVIL</sequence>
<dbReference type="EMBL" id="GBXM01037419">
    <property type="protein sequence ID" value="JAH71158.1"/>
    <property type="molecule type" value="Transcribed_RNA"/>
</dbReference>
<accession>A0A0E9V1M5</accession>
<dbReference type="AlphaFoldDB" id="A0A0E9V1M5"/>
<organism evidence="1">
    <name type="scientific">Anguilla anguilla</name>
    <name type="common">European freshwater eel</name>
    <name type="synonym">Muraena anguilla</name>
    <dbReference type="NCBI Taxonomy" id="7936"/>
    <lineage>
        <taxon>Eukaryota</taxon>
        <taxon>Metazoa</taxon>
        <taxon>Chordata</taxon>
        <taxon>Craniata</taxon>
        <taxon>Vertebrata</taxon>
        <taxon>Euteleostomi</taxon>
        <taxon>Actinopterygii</taxon>
        <taxon>Neopterygii</taxon>
        <taxon>Teleostei</taxon>
        <taxon>Anguilliformes</taxon>
        <taxon>Anguillidae</taxon>
        <taxon>Anguilla</taxon>
    </lineage>
</organism>
<proteinExistence type="predicted"/>